<dbReference type="EMBL" id="GBRH01257714">
    <property type="protein sequence ID" value="JAD40181.1"/>
    <property type="molecule type" value="Transcribed_RNA"/>
</dbReference>
<accession>A0A0A8ZN10</accession>
<name>A0A0A8ZN10_ARUDO</name>
<organism evidence="1">
    <name type="scientific">Arundo donax</name>
    <name type="common">Giant reed</name>
    <name type="synonym">Donax arundinaceus</name>
    <dbReference type="NCBI Taxonomy" id="35708"/>
    <lineage>
        <taxon>Eukaryota</taxon>
        <taxon>Viridiplantae</taxon>
        <taxon>Streptophyta</taxon>
        <taxon>Embryophyta</taxon>
        <taxon>Tracheophyta</taxon>
        <taxon>Spermatophyta</taxon>
        <taxon>Magnoliopsida</taxon>
        <taxon>Liliopsida</taxon>
        <taxon>Poales</taxon>
        <taxon>Poaceae</taxon>
        <taxon>PACMAD clade</taxon>
        <taxon>Arundinoideae</taxon>
        <taxon>Arundineae</taxon>
        <taxon>Arundo</taxon>
    </lineage>
</organism>
<evidence type="ECO:0000313" key="1">
    <source>
        <dbReference type="EMBL" id="JAD40181.1"/>
    </source>
</evidence>
<sequence length="13" mass="1561">MPCKRELISRSLK</sequence>
<proteinExistence type="predicted"/>
<protein>
    <submittedName>
        <fullName evidence="1">Uncharacterized protein</fullName>
    </submittedName>
</protein>
<reference evidence="1" key="2">
    <citation type="journal article" date="2015" name="Data Brief">
        <title>Shoot transcriptome of the giant reed, Arundo donax.</title>
        <authorList>
            <person name="Barrero R.A."/>
            <person name="Guerrero F.D."/>
            <person name="Moolhuijzen P."/>
            <person name="Goolsby J.A."/>
            <person name="Tidwell J."/>
            <person name="Bellgard S.E."/>
            <person name="Bellgard M.I."/>
        </authorList>
    </citation>
    <scope>NUCLEOTIDE SEQUENCE</scope>
    <source>
        <tissue evidence="1">Shoot tissue taken approximately 20 cm above the soil surface</tissue>
    </source>
</reference>
<reference evidence="1" key="1">
    <citation type="submission" date="2014-09" db="EMBL/GenBank/DDBJ databases">
        <authorList>
            <person name="Magalhaes I.L.F."/>
            <person name="Oliveira U."/>
            <person name="Santos F.R."/>
            <person name="Vidigal T.H.D.A."/>
            <person name="Brescovit A.D."/>
            <person name="Santos A.J."/>
        </authorList>
    </citation>
    <scope>NUCLEOTIDE SEQUENCE</scope>
    <source>
        <tissue evidence="1">Shoot tissue taken approximately 20 cm above the soil surface</tissue>
    </source>
</reference>